<sequence length="573" mass="61942">MTELSATIESLVTDVLVVGGGAAAAMAAYEAKKHNVGVMIVSKGIPQHSGSTVMAPGAIAGVGSWAVPGDSQQVHFEDTIRGGYGLNDRSLVEILVRESPKLILELEKLGALWQRDESGKNYALRIDGGHSFPRCPFIEDRTGREMLRTLFGQVSKMGIPVYANIVVIKILIFNGRATGAVGMDIRTGGLVVIRAKAVILATGGAGNVYSNTSNPTDITGDGFALALDAGAELMDMEFVQFFPLGFVRPASLRGTLGALLYYVHLRNNKGERFMSKYDAEHLELSTRDRVARAMVKEVAEGSGGPNGGVYADMTYHPAGYLAKMQPALVKTYLKIGINPEKEWLEVAPTCHFIMGGLRVNSDWRTKIPGLYAIGECAAGVHGANRLSQNALAEVLVSGSVAGRVAATSEAEQSLLPIDSDAVRNVETMIKSFFSTKKSDSPNQLRSKLQTVMWDNAGVVRSAKRLNKALNEIENIKLLLAQQKCTLASCKYNQELVQGIENYFLATTAEAIIHSALHREESRGGHFREDFPDRDDVNWIKHVIIKRPQGGAMEVSFTQGLNDQGECDDGTGKS</sequence>
<keyword evidence="7" id="KW-1185">Reference proteome</keyword>
<dbReference type="SUPFAM" id="SSF46977">
    <property type="entry name" value="Succinate dehydrogenase/fumarate reductase flavoprotein C-terminal domain"/>
    <property type="match status" value="1"/>
</dbReference>
<evidence type="ECO:0000256" key="2">
    <source>
        <dbReference type="ARBA" id="ARBA00023002"/>
    </source>
</evidence>
<evidence type="ECO:0000313" key="6">
    <source>
        <dbReference type="EMBL" id="KYZ74875.1"/>
    </source>
</evidence>
<dbReference type="Pfam" id="PF02910">
    <property type="entry name" value="Succ_DH_flav_C"/>
    <property type="match status" value="1"/>
</dbReference>
<keyword evidence="2" id="KW-0560">Oxidoreductase</keyword>
<gene>
    <name evidence="6" type="ORF">AXX12_14935</name>
</gene>
<reference evidence="6 7" key="1">
    <citation type="submission" date="2016-02" db="EMBL/GenBank/DDBJ databases">
        <title>Anaerosporomusa subterraneum gen. nov., sp. nov., a spore-forming obligate anaerobe isolated from saprolite.</title>
        <authorList>
            <person name="Choi J.K."/>
            <person name="Shah M."/>
            <person name="Yee N."/>
        </authorList>
    </citation>
    <scope>NUCLEOTIDE SEQUENCE [LARGE SCALE GENOMIC DNA]</scope>
    <source>
        <strain evidence="6 7">RU4</strain>
    </source>
</reference>
<dbReference type="Gene3D" id="3.50.50.60">
    <property type="entry name" value="FAD/NAD(P)-binding domain"/>
    <property type="match status" value="1"/>
</dbReference>
<evidence type="ECO:0008006" key="8">
    <source>
        <dbReference type="Google" id="ProtNLM"/>
    </source>
</evidence>
<dbReference type="InterPro" id="IPR003953">
    <property type="entry name" value="FAD-dep_OxRdtase_2_FAD-bd"/>
</dbReference>
<dbReference type="PRINTS" id="PR00368">
    <property type="entry name" value="FADPNR"/>
</dbReference>
<evidence type="ECO:0000256" key="1">
    <source>
        <dbReference type="ARBA" id="ARBA00022630"/>
    </source>
</evidence>
<evidence type="ECO:0000259" key="5">
    <source>
        <dbReference type="Pfam" id="PF02910"/>
    </source>
</evidence>
<organism evidence="6 7">
    <name type="scientific">Anaerosporomusa subterranea</name>
    <dbReference type="NCBI Taxonomy" id="1794912"/>
    <lineage>
        <taxon>Bacteria</taxon>
        <taxon>Bacillati</taxon>
        <taxon>Bacillota</taxon>
        <taxon>Negativicutes</taxon>
        <taxon>Acetonemataceae</taxon>
        <taxon>Anaerosporomusa</taxon>
    </lineage>
</organism>
<dbReference type="RefSeq" id="WP_066245298.1">
    <property type="nucleotide sequence ID" value="NZ_LSGP01000026.1"/>
</dbReference>
<feature type="active site" description="Proton acceptor" evidence="3">
    <location>
        <position position="287"/>
    </location>
</feature>
<keyword evidence="1" id="KW-0285">Flavoprotein</keyword>
<feature type="domain" description="Fumarate reductase/succinate dehydrogenase flavoprotein-like C-terminal" evidence="5">
    <location>
        <begin position="445"/>
        <end position="555"/>
    </location>
</feature>
<evidence type="ECO:0000259" key="4">
    <source>
        <dbReference type="Pfam" id="PF00890"/>
    </source>
</evidence>
<dbReference type="Gene3D" id="3.90.700.10">
    <property type="entry name" value="Succinate dehydrogenase/fumarate reductase flavoprotein, catalytic domain"/>
    <property type="match status" value="1"/>
</dbReference>
<dbReference type="AlphaFoldDB" id="A0A154BLT6"/>
<dbReference type="Pfam" id="PF00890">
    <property type="entry name" value="FAD_binding_2"/>
    <property type="match status" value="1"/>
</dbReference>
<feature type="domain" description="FAD-dependent oxidoreductase 2 FAD-binding" evidence="4">
    <location>
        <begin position="14"/>
        <end position="391"/>
    </location>
</feature>
<comment type="caution">
    <text evidence="6">The sequence shown here is derived from an EMBL/GenBank/DDBJ whole genome shotgun (WGS) entry which is preliminary data.</text>
</comment>
<dbReference type="OrthoDB" id="9806724at2"/>
<dbReference type="InterPro" id="IPR015939">
    <property type="entry name" value="Fum_Rdtase/Succ_DH_flav-like_C"/>
</dbReference>
<dbReference type="SUPFAM" id="SSF56425">
    <property type="entry name" value="Succinate dehydrogenase/fumarate reductase flavoprotein, catalytic domain"/>
    <property type="match status" value="1"/>
</dbReference>
<dbReference type="InterPro" id="IPR036188">
    <property type="entry name" value="FAD/NAD-bd_sf"/>
</dbReference>
<dbReference type="PIRSF" id="PIRSF000171">
    <property type="entry name" value="SDHA_APRA_LASPO"/>
    <property type="match status" value="1"/>
</dbReference>
<dbReference type="InterPro" id="IPR037099">
    <property type="entry name" value="Fum_R/Succ_DH_flav-like_C_sf"/>
</dbReference>
<dbReference type="EMBL" id="LSGP01000026">
    <property type="protein sequence ID" value="KYZ74875.1"/>
    <property type="molecule type" value="Genomic_DNA"/>
</dbReference>
<dbReference type="SUPFAM" id="SSF51905">
    <property type="entry name" value="FAD/NAD(P)-binding domain"/>
    <property type="match status" value="1"/>
</dbReference>
<protein>
    <recommendedName>
        <fullName evidence="8">Succinate dehydrogenase</fullName>
    </recommendedName>
</protein>
<dbReference type="InterPro" id="IPR027477">
    <property type="entry name" value="Succ_DH/fumarate_Rdtase_cat_sf"/>
</dbReference>
<dbReference type="GO" id="GO:0033765">
    <property type="term" value="F:steroid dehydrogenase activity, acting on the CH-CH group of donors"/>
    <property type="evidence" value="ECO:0007669"/>
    <property type="project" value="UniProtKB-ARBA"/>
</dbReference>
<dbReference type="STRING" id="1794912.AXX12_14935"/>
<evidence type="ECO:0000256" key="3">
    <source>
        <dbReference type="PIRSR" id="PIRSR000171-1"/>
    </source>
</evidence>
<dbReference type="InterPro" id="IPR030664">
    <property type="entry name" value="SdhA/FrdA/AprA"/>
</dbReference>
<accession>A0A154BLT6</accession>
<dbReference type="PANTHER" id="PTHR11632:SF51">
    <property type="entry name" value="SUCCINATE DEHYDROGENASE [UBIQUINONE] FLAVOPROTEIN SUBUNIT, MITOCHONDRIAL"/>
    <property type="match status" value="1"/>
</dbReference>
<name>A0A154BLT6_ANASB</name>
<evidence type="ECO:0000313" key="7">
    <source>
        <dbReference type="Proteomes" id="UP000076268"/>
    </source>
</evidence>
<dbReference type="Gene3D" id="1.20.58.100">
    <property type="entry name" value="Fumarate reductase/succinate dehydrogenase flavoprotein-like, C-terminal domain"/>
    <property type="match status" value="1"/>
</dbReference>
<dbReference type="Proteomes" id="UP000076268">
    <property type="component" value="Unassembled WGS sequence"/>
</dbReference>
<dbReference type="PANTHER" id="PTHR11632">
    <property type="entry name" value="SUCCINATE DEHYDROGENASE 2 FLAVOPROTEIN SUBUNIT"/>
    <property type="match status" value="1"/>
</dbReference>
<proteinExistence type="predicted"/>